<dbReference type="PRINTS" id="PR01210">
    <property type="entry name" value="GGTRANSPTASE"/>
</dbReference>
<protein>
    <submittedName>
        <fullName evidence="1">Gamma-glutamyltranspeptidase</fullName>
    </submittedName>
</protein>
<evidence type="ECO:0000313" key="1">
    <source>
        <dbReference type="EMBL" id="RKP36941.1"/>
    </source>
</evidence>
<dbReference type="InterPro" id="IPR043137">
    <property type="entry name" value="GGT_ssub_C"/>
</dbReference>
<dbReference type="SUPFAM" id="SSF56235">
    <property type="entry name" value="N-terminal nucleophile aminohydrolases (Ntn hydrolases)"/>
    <property type="match status" value="1"/>
</dbReference>
<dbReference type="STRING" id="215637.A0A4P9ZVI2"/>
<accession>A0A4P9ZVI2</accession>
<dbReference type="AlphaFoldDB" id="A0A4P9ZVI2"/>
<dbReference type="Gene3D" id="3.60.20.40">
    <property type="match status" value="1"/>
</dbReference>
<dbReference type="InterPro" id="IPR029055">
    <property type="entry name" value="Ntn_hydrolases_N"/>
</dbReference>
<gene>
    <name evidence="1" type="ORF">BJ085DRAFT_22365</name>
</gene>
<dbReference type="InterPro" id="IPR043138">
    <property type="entry name" value="GGT_lsub"/>
</dbReference>
<proteinExistence type="predicted"/>
<dbReference type="InterPro" id="IPR052896">
    <property type="entry name" value="GGT-like_enzyme"/>
</dbReference>
<dbReference type="Pfam" id="PF01019">
    <property type="entry name" value="G_glu_transpept"/>
    <property type="match status" value="1"/>
</dbReference>
<dbReference type="PANTHER" id="PTHR43881:SF1">
    <property type="entry name" value="GAMMA-GLUTAMYLTRANSPEPTIDASE (AFU_ORTHOLOGUE AFUA_4G13580)"/>
    <property type="match status" value="1"/>
</dbReference>
<dbReference type="Proteomes" id="UP000268162">
    <property type="component" value="Unassembled WGS sequence"/>
</dbReference>
<reference evidence="2" key="1">
    <citation type="journal article" date="2018" name="Nat. Microbiol.">
        <title>Leveraging single-cell genomics to expand the fungal tree of life.</title>
        <authorList>
            <person name="Ahrendt S.R."/>
            <person name="Quandt C.A."/>
            <person name="Ciobanu D."/>
            <person name="Clum A."/>
            <person name="Salamov A."/>
            <person name="Andreopoulos B."/>
            <person name="Cheng J.F."/>
            <person name="Woyke T."/>
            <person name="Pelin A."/>
            <person name="Henrissat B."/>
            <person name="Reynolds N.K."/>
            <person name="Benny G.L."/>
            <person name="Smith M.E."/>
            <person name="James T.Y."/>
            <person name="Grigoriev I.V."/>
        </authorList>
    </citation>
    <scope>NUCLEOTIDE SEQUENCE [LARGE SCALE GENOMIC DNA]</scope>
    <source>
        <strain evidence="2">RSA 468</strain>
    </source>
</reference>
<organism evidence="1 2">
    <name type="scientific">Dimargaris cristalligena</name>
    <dbReference type="NCBI Taxonomy" id="215637"/>
    <lineage>
        <taxon>Eukaryota</taxon>
        <taxon>Fungi</taxon>
        <taxon>Fungi incertae sedis</taxon>
        <taxon>Zoopagomycota</taxon>
        <taxon>Kickxellomycotina</taxon>
        <taxon>Dimargaritomycetes</taxon>
        <taxon>Dimargaritales</taxon>
        <taxon>Dimargaritaceae</taxon>
        <taxon>Dimargaris</taxon>
    </lineage>
</organism>
<sequence length="595" mass="63680">MAPRLPYPYATGIPFQSNRSPVVGTRGMVACTQPLASQIGLDILKRGGNAADAAVAVAAALCVLEPYSTGLGGDCFCLFYNASTRKVDGINGSGRSAAGISLDHVKKVIGPNATELPQTSGLAVNVPGAVAGMLDTLEAFGSGLIDRKTALEPAIQLAREGFPVSPITAQTWSRSAEKLKRISPNSHDFLINGHGPRSGQIMTNVNMARSLEIISNEGKAGFYQGEIAQAIVDAVTAHGGLLTTEDLANHTSIPVKPIRAQYQGVEVFECPPNGQGLTVLMALKYLEEFERTGKIRPFSAMVPGSAEHYHPLIEALRLSFVDTRWYVCDPASRLPPALPAEETLLDQAYLTRRARLFDPHRRMTDLRHASDGRPLPGCDTVYFAVVDGRGNACSFVMSIYSNFGTCIIPEIRGSCSPLTNSNSSSATVGFALHNRGCGFSLDPTSLNALGPAKRPYHTIIPGLPVVSVAGDPATMDDGELLYCFGVMGKFMQPQGHVQTLVHMLGFGHDPQTALDGPRFRLNLDEDTVSIEETPATATVVADLERLGHKVEVVRGIGRHDMGRGQIISRTHDEESQRFVLTGASEPRADGQAVGW</sequence>
<evidence type="ECO:0000313" key="2">
    <source>
        <dbReference type="Proteomes" id="UP000268162"/>
    </source>
</evidence>
<dbReference type="PANTHER" id="PTHR43881">
    <property type="entry name" value="GAMMA-GLUTAMYLTRANSPEPTIDASE (AFU_ORTHOLOGUE AFUA_4G13580)"/>
    <property type="match status" value="1"/>
</dbReference>
<dbReference type="Gene3D" id="1.10.246.130">
    <property type="match status" value="1"/>
</dbReference>
<name>A0A4P9ZVI2_9FUNG</name>
<dbReference type="EMBL" id="ML002569">
    <property type="protein sequence ID" value="RKP36941.1"/>
    <property type="molecule type" value="Genomic_DNA"/>
</dbReference>
<keyword evidence="2" id="KW-1185">Reference proteome</keyword>